<dbReference type="Proteomes" id="UP001162501">
    <property type="component" value="Chromosome 34"/>
</dbReference>
<accession>A0ACB1MJS0</accession>
<proteinExistence type="predicted"/>
<evidence type="ECO:0000313" key="1">
    <source>
        <dbReference type="EMBL" id="CAN0500754.1"/>
    </source>
</evidence>
<organism evidence="1 2">
    <name type="scientific">Rangifer tarandus platyrhynchus</name>
    <name type="common">Svalbard reindeer</name>
    <dbReference type="NCBI Taxonomy" id="3082113"/>
    <lineage>
        <taxon>Eukaryota</taxon>
        <taxon>Metazoa</taxon>
        <taxon>Chordata</taxon>
        <taxon>Craniata</taxon>
        <taxon>Vertebrata</taxon>
        <taxon>Euteleostomi</taxon>
        <taxon>Mammalia</taxon>
        <taxon>Eutheria</taxon>
        <taxon>Laurasiatheria</taxon>
        <taxon>Artiodactyla</taxon>
        <taxon>Ruminantia</taxon>
        <taxon>Pecora</taxon>
        <taxon>Cervidae</taxon>
        <taxon>Odocoileinae</taxon>
        <taxon>Rangifer</taxon>
    </lineage>
</organism>
<evidence type="ECO:0000313" key="2">
    <source>
        <dbReference type="Proteomes" id="UP001162501"/>
    </source>
</evidence>
<protein>
    <submittedName>
        <fullName evidence="1">Uncharacterized protein</fullName>
    </submittedName>
</protein>
<name>A0ACB1MJS0_RANTA</name>
<gene>
    <name evidence="1" type="ORF">MRATA1EN22A_LOCUS22276</name>
</gene>
<reference evidence="1" key="1">
    <citation type="submission" date="2025-03" db="EMBL/GenBank/DDBJ databases">
        <authorList>
            <consortium name="ELIXIR-Norway"/>
            <consortium name="Elixir Norway"/>
        </authorList>
    </citation>
    <scope>NUCLEOTIDE SEQUENCE</scope>
</reference>
<dbReference type="EMBL" id="OZ243562">
    <property type="protein sequence ID" value="CAN0500754.1"/>
    <property type="molecule type" value="Genomic_DNA"/>
</dbReference>
<sequence>MLSDWLLRPDGAAGPLEPHRSCYPIGPCMSPILGHPRRNKRARRISPLRAKRESDSARRRRRGVSGHRAPPPISALAAGEIRLDKAASIADNKPLKCQEAQRPPLIAPRSPAPLSAALQRAFLSSFTQRWLWRD</sequence>